<reference evidence="1" key="1">
    <citation type="journal article" date="2020" name="Nature">
        <title>Giant virus diversity and host interactions through global metagenomics.</title>
        <authorList>
            <person name="Schulz F."/>
            <person name="Roux S."/>
            <person name="Paez-Espino D."/>
            <person name="Jungbluth S."/>
            <person name="Walsh D.A."/>
            <person name="Denef V.J."/>
            <person name="McMahon K.D."/>
            <person name="Konstantinidis K.T."/>
            <person name="Eloe-Fadrosh E.A."/>
            <person name="Kyrpides N.C."/>
            <person name="Woyke T."/>
        </authorList>
    </citation>
    <scope>NUCLEOTIDE SEQUENCE</scope>
    <source>
        <strain evidence="1">GVMAG-M-3300023179-90</strain>
    </source>
</reference>
<protein>
    <submittedName>
        <fullName evidence="1">Uncharacterized protein</fullName>
    </submittedName>
</protein>
<dbReference type="EMBL" id="MN739924">
    <property type="protein sequence ID" value="QHT77951.1"/>
    <property type="molecule type" value="Genomic_DNA"/>
</dbReference>
<sequence length="163" mass="18694">MANNNPNILELAKEEINESNMFDFLQEASKKKAIKAISEQHKQSKKTEMNVNAITKDVNQIVDLTKKMNYISNLLLANDLTINRIPSRENVVVLYKTATKLLKYFIIKLKKTVVQTKAIVSKDFTGKKEKMLSNKLIKYQTQLRICYNITIETIGKINTALTK</sequence>
<name>A0A6C0HBI6_9ZZZZ</name>
<proteinExistence type="predicted"/>
<accession>A0A6C0HBI6</accession>
<organism evidence="1">
    <name type="scientific">viral metagenome</name>
    <dbReference type="NCBI Taxonomy" id="1070528"/>
    <lineage>
        <taxon>unclassified sequences</taxon>
        <taxon>metagenomes</taxon>
        <taxon>organismal metagenomes</taxon>
    </lineage>
</organism>
<evidence type="ECO:0000313" key="1">
    <source>
        <dbReference type="EMBL" id="QHT77951.1"/>
    </source>
</evidence>
<dbReference type="AlphaFoldDB" id="A0A6C0HBI6"/>